<evidence type="ECO:0000313" key="2">
    <source>
        <dbReference type="Proteomes" id="UP000032266"/>
    </source>
</evidence>
<dbReference type="EMBL" id="CP007142">
    <property type="protein sequence ID" value="AJQ94270.1"/>
    <property type="molecule type" value="Genomic_DNA"/>
</dbReference>
<protein>
    <submittedName>
        <fullName evidence="1">Uncharacterized protein</fullName>
    </submittedName>
</protein>
<reference evidence="1 2" key="1">
    <citation type="submission" date="2014-01" db="EMBL/GenBank/DDBJ databases">
        <title>Full genme sequencing of cellulolytic bacterium Gynuella sunshinyii YC6258T gen. nov., sp. nov.</title>
        <authorList>
            <person name="Khan H."/>
            <person name="Chung E.J."/>
            <person name="Chung Y.R."/>
        </authorList>
    </citation>
    <scope>NUCLEOTIDE SEQUENCE [LARGE SCALE GENOMIC DNA]</scope>
    <source>
        <strain evidence="1 2">YC6258</strain>
    </source>
</reference>
<evidence type="ECO:0000313" key="1">
    <source>
        <dbReference type="EMBL" id="AJQ94270.1"/>
    </source>
</evidence>
<organism evidence="1 2">
    <name type="scientific">Gynuella sunshinyii YC6258</name>
    <dbReference type="NCBI Taxonomy" id="1445510"/>
    <lineage>
        <taxon>Bacteria</taxon>
        <taxon>Pseudomonadati</taxon>
        <taxon>Pseudomonadota</taxon>
        <taxon>Gammaproteobacteria</taxon>
        <taxon>Oceanospirillales</taxon>
        <taxon>Saccharospirillaceae</taxon>
        <taxon>Gynuella</taxon>
    </lineage>
</organism>
<dbReference type="AlphaFoldDB" id="A0A0C5V487"/>
<dbReference type="Proteomes" id="UP000032266">
    <property type="component" value="Chromosome"/>
</dbReference>
<gene>
    <name evidence="1" type="ORF">YC6258_02232</name>
</gene>
<dbReference type="KEGG" id="gsn:YC6258_02232"/>
<proteinExistence type="predicted"/>
<sequence>MIFRKSNRTLKTGIVFHAEEIFSFTEQNYFICARMRLMTSR</sequence>
<dbReference type="HOGENOM" id="CLU_3270772_0_0_6"/>
<accession>A0A0C5V487</accession>
<keyword evidence="2" id="KW-1185">Reference proteome</keyword>
<name>A0A0C5V487_9GAMM</name>